<keyword evidence="3" id="KW-1185">Reference proteome</keyword>
<reference evidence="2" key="2">
    <citation type="submission" date="2023-06" db="EMBL/GenBank/DDBJ databases">
        <authorList>
            <person name="Ma L."/>
            <person name="Liu K.-W."/>
            <person name="Li Z."/>
            <person name="Hsiao Y.-Y."/>
            <person name="Qi Y."/>
            <person name="Fu T."/>
            <person name="Tang G."/>
            <person name="Zhang D."/>
            <person name="Sun W.-H."/>
            <person name="Liu D.-K."/>
            <person name="Li Y."/>
            <person name="Chen G.-Z."/>
            <person name="Liu X.-D."/>
            <person name="Liao X.-Y."/>
            <person name="Jiang Y.-T."/>
            <person name="Yu X."/>
            <person name="Hao Y."/>
            <person name="Huang J."/>
            <person name="Zhao X.-W."/>
            <person name="Ke S."/>
            <person name="Chen Y.-Y."/>
            <person name="Wu W.-L."/>
            <person name="Hsu J.-L."/>
            <person name="Lin Y.-F."/>
            <person name="Huang M.-D."/>
            <person name="Li C.-Y."/>
            <person name="Huang L."/>
            <person name="Wang Z.-W."/>
            <person name="Zhao X."/>
            <person name="Zhong W.-Y."/>
            <person name="Peng D.-H."/>
            <person name="Ahmad S."/>
            <person name="Lan S."/>
            <person name="Zhang J.-S."/>
            <person name="Tsai W.-C."/>
            <person name="Van De Peer Y."/>
            <person name="Liu Z.-J."/>
        </authorList>
    </citation>
    <scope>NUCLEOTIDE SEQUENCE</scope>
    <source>
        <strain evidence="2">CP</strain>
        <tissue evidence="2">Leaves</tissue>
    </source>
</reference>
<feature type="compositionally biased region" description="Basic and acidic residues" evidence="1">
    <location>
        <begin position="64"/>
        <end position="82"/>
    </location>
</feature>
<evidence type="ECO:0000313" key="2">
    <source>
        <dbReference type="EMBL" id="KAK1310802.1"/>
    </source>
</evidence>
<dbReference type="Proteomes" id="UP001180020">
    <property type="component" value="Unassembled WGS sequence"/>
</dbReference>
<dbReference type="EMBL" id="JAUJYO010000008">
    <property type="protein sequence ID" value="KAK1310802.1"/>
    <property type="molecule type" value="Genomic_DNA"/>
</dbReference>
<comment type="caution">
    <text evidence="2">The sequence shown here is derived from an EMBL/GenBank/DDBJ whole genome shotgun (WGS) entry which is preliminary data.</text>
</comment>
<proteinExistence type="predicted"/>
<protein>
    <recommendedName>
        <fullName evidence="4">DUF1764 domain-containing protein</fullName>
    </recommendedName>
</protein>
<dbReference type="PANTHER" id="PTHR34066:SF1">
    <property type="entry name" value="DUF1764 FAMILY PROTEIN"/>
    <property type="match status" value="1"/>
</dbReference>
<feature type="compositionally biased region" description="Basic and acidic residues" evidence="1">
    <location>
        <begin position="27"/>
        <end position="43"/>
    </location>
</feature>
<evidence type="ECO:0000256" key="1">
    <source>
        <dbReference type="SAM" id="MobiDB-lite"/>
    </source>
</evidence>
<feature type="compositionally biased region" description="Basic residues" evidence="1">
    <location>
        <begin position="44"/>
        <end position="63"/>
    </location>
</feature>
<dbReference type="Pfam" id="PF08576">
    <property type="entry name" value="DUF1764"/>
    <property type="match status" value="1"/>
</dbReference>
<dbReference type="PANTHER" id="PTHR34066">
    <property type="entry name" value="GROWTH FACTOR 2"/>
    <property type="match status" value="1"/>
</dbReference>
<accession>A0AAV9EBR0</accession>
<organism evidence="2 3">
    <name type="scientific">Acorus calamus</name>
    <name type="common">Sweet flag</name>
    <dbReference type="NCBI Taxonomy" id="4465"/>
    <lineage>
        <taxon>Eukaryota</taxon>
        <taxon>Viridiplantae</taxon>
        <taxon>Streptophyta</taxon>
        <taxon>Embryophyta</taxon>
        <taxon>Tracheophyta</taxon>
        <taxon>Spermatophyta</taxon>
        <taxon>Magnoliopsida</taxon>
        <taxon>Liliopsida</taxon>
        <taxon>Acoraceae</taxon>
        <taxon>Acorus</taxon>
    </lineage>
</organism>
<evidence type="ECO:0000313" key="3">
    <source>
        <dbReference type="Proteomes" id="UP001180020"/>
    </source>
</evidence>
<sequence>MATTPKSKRQTPGDEIEEIFSSKKKSKSPDVDEASSSRKESLKPKKKISKDKPTKKKKKKKSSSKGEEGETKVSDRPRRRTGDGLAIYSAEELGFGKSDAGGTPLCPFDCSCCF</sequence>
<evidence type="ECO:0008006" key="4">
    <source>
        <dbReference type="Google" id="ProtNLM"/>
    </source>
</evidence>
<dbReference type="AlphaFoldDB" id="A0AAV9EBR0"/>
<feature type="region of interest" description="Disordered" evidence="1">
    <location>
        <begin position="1"/>
        <end position="85"/>
    </location>
</feature>
<dbReference type="InterPro" id="IPR013885">
    <property type="entry name" value="DUF1764_euk"/>
</dbReference>
<reference evidence="2" key="1">
    <citation type="journal article" date="2023" name="Nat. Commun.">
        <title>Diploid and tetraploid genomes of Acorus and the evolution of monocots.</title>
        <authorList>
            <person name="Ma L."/>
            <person name="Liu K.W."/>
            <person name="Li Z."/>
            <person name="Hsiao Y.Y."/>
            <person name="Qi Y."/>
            <person name="Fu T."/>
            <person name="Tang G.D."/>
            <person name="Zhang D."/>
            <person name="Sun W.H."/>
            <person name="Liu D.K."/>
            <person name="Li Y."/>
            <person name="Chen G.Z."/>
            <person name="Liu X.D."/>
            <person name="Liao X.Y."/>
            <person name="Jiang Y.T."/>
            <person name="Yu X."/>
            <person name="Hao Y."/>
            <person name="Huang J."/>
            <person name="Zhao X.W."/>
            <person name="Ke S."/>
            <person name="Chen Y.Y."/>
            <person name="Wu W.L."/>
            <person name="Hsu J.L."/>
            <person name="Lin Y.F."/>
            <person name="Huang M.D."/>
            <person name="Li C.Y."/>
            <person name="Huang L."/>
            <person name="Wang Z.W."/>
            <person name="Zhao X."/>
            <person name="Zhong W.Y."/>
            <person name="Peng D.H."/>
            <person name="Ahmad S."/>
            <person name="Lan S."/>
            <person name="Zhang J.S."/>
            <person name="Tsai W.C."/>
            <person name="Van de Peer Y."/>
            <person name="Liu Z.J."/>
        </authorList>
    </citation>
    <scope>NUCLEOTIDE SEQUENCE</scope>
    <source>
        <strain evidence="2">CP</strain>
    </source>
</reference>
<gene>
    <name evidence="2" type="ORF">QJS10_CPA08g01885</name>
</gene>
<name>A0AAV9EBR0_ACOCL</name>